<evidence type="ECO:0000313" key="3">
    <source>
        <dbReference type="Proteomes" id="UP001295684"/>
    </source>
</evidence>
<feature type="transmembrane region" description="Helical" evidence="1">
    <location>
        <begin position="32"/>
        <end position="50"/>
    </location>
</feature>
<gene>
    <name evidence="2" type="ORF">ECRASSUSDP1_LOCUS16242</name>
</gene>
<protein>
    <submittedName>
        <fullName evidence="2">Uncharacterized protein</fullName>
    </submittedName>
</protein>
<organism evidence="2 3">
    <name type="scientific">Euplotes crassus</name>
    <dbReference type="NCBI Taxonomy" id="5936"/>
    <lineage>
        <taxon>Eukaryota</taxon>
        <taxon>Sar</taxon>
        <taxon>Alveolata</taxon>
        <taxon>Ciliophora</taxon>
        <taxon>Intramacronucleata</taxon>
        <taxon>Spirotrichea</taxon>
        <taxon>Hypotrichia</taxon>
        <taxon>Euplotida</taxon>
        <taxon>Euplotidae</taxon>
        <taxon>Moneuplotes</taxon>
    </lineage>
</organism>
<dbReference type="Proteomes" id="UP001295684">
    <property type="component" value="Unassembled WGS sequence"/>
</dbReference>
<keyword evidence="1" id="KW-0472">Membrane</keyword>
<reference evidence="2" key="1">
    <citation type="submission" date="2023-07" db="EMBL/GenBank/DDBJ databases">
        <authorList>
            <consortium name="AG Swart"/>
            <person name="Singh M."/>
            <person name="Singh A."/>
            <person name="Seah K."/>
            <person name="Emmerich C."/>
        </authorList>
    </citation>
    <scope>NUCLEOTIDE SEQUENCE</scope>
    <source>
        <strain evidence="2">DP1</strain>
    </source>
</reference>
<proteinExistence type="predicted"/>
<dbReference type="AlphaFoldDB" id="A0AAD2CYR6"/>
<feature type="transmembrane region" description="Helical" evidence="1">
    <location>
        <begin position="57"/>
        <end position="82"/>
    </location>
</feature>
<name>A0AAD2CYR6_EUPCR</name>
<keyword evidence="1" id="KW-1133">Transmembrane helix</keyword>
<accession>A0AAD2CYR6</accession>
<keyword evidence="3" id="KW-1185">Reference proteome</keyword>
<comment type="caution">
    <text evidence="2">The sequence shown here is derived from an EMBL/GenBank/DDBJ whole genome shotgun (WGS) entry which is preliminary data.</text>
</comment>
<keyword evidence="1" id="KW-0812">Transmembrane</keyword>
<dbReference type="EMBL" id="CAMPGE010016311">
    <property type="protein sequence ID" value="CAI2374884.1"/>
    <property type="molecule type" value="Genomic_DNA"/>
</dbReference>
<sequence>MSGGDLIAEILVNLLFFGIKETVQYKCGISSILPLIIWTSMILNLIILCAPKLMIRICCFAVNPVTNLVLLVITIICFARSWSCVSADLRWLGYISHLILLCILICVNVLSIFSIISEKNKQNQKSGQDGTLGFTLRGEPDIEDGVSEGIIISSSAPHEAPGSTPHVEILDGHMSINSNPPKVPGDTPICDCENDVIDENSEENMSQKPLLCNI</sequence>
<evidence type="ECO:0000313" key="2">
    <source>
        <dbReference type="EMBL" id="CAI2374884.1"/>
    </source>
</evidence>
<feature type="transmembrane region" description="Helical" evidence="1">
    <location>
        <begin position="94"/>
        <end position="116"/>
    </location>
</feature>
<evidence type="ECO:0000256" key="1">
    <source>
        <dbReference type="SAM" id="Phobius"/>
    </source>
</evidence>